<organism evidence="2 3">
    <name type="scientific">Luteolibacter yonseiensis</name>
    <dbReference type="NCBI Taxonomy" id="1144680"/>
    <lineage>
        <taxon>Bacteria</taxon>
        <taxon>Pseudomonadati</taxon>
        <taxon>Verrucomicrobiota</taxon>
        <taxon>Verrucomicrobiia</taxon>
        <taxon>Verrucomicrobiales</taxon>
        <taxon>Verrucomicrobiaceae</taxon>
        <taxon>Luteolibacter</taxon>
    </lineage>
</organism>
<dbReference type="Proteomes" id="UP000600139">
    <property type="component" value="Unassembled WGS sequence"/>
</dbReference>
<evidence type="ECO:0000313" key="3">
    <source>
        <dbReference type="Proteomes" id="UP000600139"/>
    </source>
</evidence>
<name>A0A934R416_9BACT</name>
<dbReference type="AlphaFoldDB" id="A0A934R416"/>
<gene>
    <name evidence="2" type="ORF">JIN84_12695</name>
</gene>
<feature type="coiled-coil region" evidence="1">
    <location>
        <begin position="36"/>
        <end position="63"/>
    </location>
</feature>
<dbReference type="RefSeq" id="WP_200351411.1">
    <property type="nucleotide sequence ID" value="NZ_BAABHZ010000006.1"/>
</dbReference>
<comment type="caution">
    <text evidence="2">The sequence shown here is derived from an EMBL/GenBank/DDBJ whole genome shotgun (WGS) entry which is preliminary data.</text>
</comment>
<evidence type="ECO:0000313" key="2">
    <source>
        <dbReference type="EMBL" id="MBK1816477.1"/>
    </source>
</evidence>
<accession>A0A934R416</accession>
<keyword evidence="1" id="KW-0175">Coiled coil</keyword>
<proteinExistence type="predicted"/>
<keyword evidence="3" id="KW-1185">Reference proteome</keyword>
<reference evidence="2" key="1">
    <citation type="submission" date="2021-01" db="EMBL/GenBank/DDBJ databases">
        <title>Modified the classification status of verrucomicrobia.</title>
        <authorList>
            <person name="Feng X."/>
        </authorList>
    </citation>
    <scope>NUCLEOTIDE SEQUENCE</scope>
    <source>
        <strain evidence="2">JCM 18052</strain>
    </source>
</reference>
<sequence length="435" mass="47097">MPSPQTLLPWLLGGVIGAAGILQGLHWRSSAAPADLSGLENQLRIAGEENEMLRRENESLRSLAQGGGELSVPQEFIDRAEKESGLRFISSPVLHRLASEELRDRITAAIESEFGPAGIDDRQEAYKHIGWLRPDDDLLAQLSAVRAVGALGWFDEVTGEGWVTDRVDLKNIPDQAVLLRLLTRIVLNQHFPPPPAYPGDDAARAREAVHEGAAAGAEARFYAASAQTIGFMPMKENAELGLLVASLPPFMQTLTRFPLTIGKGLADSAHVQGNEKFQALFRNPPRTTRSILHPLESAREAPVFELPATPEDAFLTESGGLLGLRSWLELGTEPGAAAEIASAWQADRYVLFPDGEASTAVLWEIEMSDAGAADRLQEVALRIVAGLAGRKSPAKPGQKVTSSDKRHLLLTRPSPTRIRFLNTFEPTTADALGGR</sequence>
<evidence type="ECO:0000256" key="1">
    <source>
        <dbReference type="SAM" id="Coils"/>
    </source>
</evidence>
<dbReference type="EMBL" id="JAENIK010000011">
    <property type="protein sequence ID" value="MBK1816477.1"/>
    <property type="molecule type" value="Genomic_DNA"/>
</dbReference>
<protein>
    <submittedName>
        <fullName evidence="2">Uncharacterized protein</fullName>
    </submittedName>
</protein>